<feature type="repeat" description="ANK" evidence="3">
    <location>
        <begin position="719"/>
        <end position="751"/>
    </location>
</feature>
<keyword evidence="8" id="KW-1185">Reference proteome</keyword>
<evidence type="ECO:0000259" key="5">
    <source>
        <dbReference type="PROSITE" id="PS50003"/>
    </source>
</evidence>
<feature type="repeat" description="ANK" evidence="3">
    <location>
        <begin position="463"/>
        <end position="495"/>
    </location>
</feature>
<dbReference type="SUPFAM" id="SSF50729">
    <property type="entry name" value="PH domain-like"/>
    <property type="match status" value="1"/>
</dbReference>
<feature type="domain" description="PH" evidence="5">
    <location>
        <begin position="1102"/>
        <end position="1180"/>
    </location>
</feature>
<dbReference type="InterPro" id="IPR001849">
    <property type="entry name" value="PH_domain"/>
</dbReference>
<dbReference type="SUPFAM" id="SSF48065">
    <property type="entry name" value="DBL homology domain (DH-domain)"/>
    <property type="match status" value="1"/>
</dbReference>
<name>A0A9Q0LRU1_ANAIG</name>
<dbReference type="SMART" id="SM00248">
    <property type="entry name" value="ANK"/>
    <property type="match status" value="19"/>
</dbReference>
<dbReference type="CDD" id="cd00821">
    <property type="entry name" value="PH"/>
    <property type="match status" value="1"/>
</dbReference>
<evidence type="ECO:0000259" key="6">
    <source>
        <dbReference type="PROSITE" id="PS50010"/>
    </source>
</evidence>
<dbReference type="EMBL" id="JAPDFW010000059">
    <property type="protein sequence ID" value="KAJ5076755.1"/>
    <property type="molecule type" value="Genomic_DNA"/>
</dbReference>
<accession>A0A9Q0LRU1</accession>
<dbReference type="Proteomes" id="UP001149090">
    <property type="component" value="Unassembled WGS sequence"/>
</dbReference>
<dbReference type="Gene3D" id="1.20.900.10">
    <property type="entry name" value="Dbl homology (DH) domain"/>
    <property type="match status" value="1"/>
</dbReference>
<dbReference type="Gene3D" id="2.30.29.30">
    <property type="entry name" value="Pleckstrin-homology domain (PH domain)/Phosphotyrosine-binding domain (PTB)"/>
    <property type="match status" value="1"/>
</dbReference>
<dbReference type="Pfam" id="PF12796">
    <property type="entry name" value="Ank_2"/>
    <property type="match status" value="6"/>
</dbReference>
<dbReference type="PANTHER" id="PTHR24198">
    <property type="entry name" value="ANKYRIN REPEAT AND PROTEIN KINASE DOMAIN-CONTAINING PROTEIN"/>
    <property type="match status" value="1"/>
</dbReference>
<evidence type="ECO:0000256" key="3">
    <source>
        <dbReference type="PROSITE-ProRule" id="PRU00023"/>
    </source>
</evidence>
<dbReference type="PROSITE" id="PS50010">
    <property type="entry name" value="DH_2"/>
    <property type="match status" value="1"/>
</dbReference>
<reference evidence="7" key="1">
    <citation type="submission" date="2022-10" db="EMBL/GenBank/DDBJ databases">
        <title>Novel sulphate-reducing endosymbionts in the free-living metamonad Anaeramoeba.</title>
        <authorList>
            <person name="Jerlstrom-Hultqvist J."/>
            <person name="Cepicka I."/>
            <person name="Gallot-Lavallee L."/>
            <person name="Salas-Leiva D."/>
            <person name="Curtis B.A."/>
            <person name="Zahonova K."/>
            <person name="Pipaliya S."/>
            <person name="Dacks J."/>
            <person name="Roger A.J."/>
        </authorList>
    </citation>
    <scope>NUCLEOTIDE SEQUENCE</scope>
    <source>
        <strain evidence="7">BMAN</strain>
    </source>
</reference>
<feature type="repeat" description="ANK" evidence="3">
    <location>
        <begin position="629"/>
        <end position="661"/>
    </location>
</feature>
<feature type="repeat" description="ANK" evidence="3">
    <location>
        <begin position="203"/>
        <end position="235"/>
    </location>
</feature>
<dbReference type="PROSITE" id="PS50088">
    <property type="entry name" value="ANK_REPEAT"/>
    <property type="match status" value="11"/>
</dbReference>
<dbReference type="Pfam" id="PF22286">
    <property type="entry name" value="RHG20_PH"/>
    <property type="match status" value="1"/>
</dbReference>
<keyword evidence="1" id="KW-0677">Repeat</keyword>
<sequence length="1309" mass="149567">MADLLEFFEYCQQGLDSKVKEIIEKSESKFWKNEATNGKNALFYSIENNQFAILELLLQNELNPNAQTIDQKQTPLHFAVFHNSADSVTFLLSYKANPSLRDCDGLTPIEKSIQMNHLDTFKVLWVYDPKNRQNCIENPFHLAAKFGFPEIMKYMFENSDESEQNQFNENGLLPVHVAALEGKVEILQFLASKGYSLNEKSKTLQTPLHYACEASQTQVVIFLINQKVPLNEKDQDERTPLFISHQKKDHEIAQLLLKKKAINPILTFLITDNYSGFLNFLKKFEVNLEVTDSSGSFPIHRAAMKGSLEFLELLLKNGVNINTVDKRKCTALHLATRNGYFEAAKFLVENKADIHIKNEDGQTALHLATSYGHIDLLKYIFDQGGNLHEKDSKGNTLLHLSTATHNYSIFEYILSKSADLFAKNNKEQTIIHSAAKNGFTQLIENLLQQKSSKKLNINAKDSNGKTPLILAVKNQHTETVRKLLLLKANVNIADSSGLLPIMYAIKKENVVILEILLENKAKLKMSKEIKTPILHFAVQNNKKTDCIAKLLKYGAKAMKKDKKGNLPSHEAAILGKFEILEFLIKIGIHIDAKNNEKNRVLHLLVIENRPEDVLKLFTLGPKVSARNIKNKTPLHFACENGYYECAKILLEKKAKTDIRDTQGNNPAMIAFNTKHYEILHLLSEYNSPIPLIDVMNAGNVSAARELIEQGFPVDVAGQDGNTPVHLVFLKKIPELVDLILEKSKDINQKNKGEYYPIQYAAKWVEPQICANLLRRGASLVGYFGKDLFPHIIAEKNKAPCAEMLKKEFLRTTAVFELVSTENNYVNSLQAGVDLFIKPLNEYRILKKEEIATIFMNLEDILVETRKFSDKLNEKVKAWSIDSKIGDILTQNVQMLHHYKKYNALFEKSRNMIKRKMNKSQFGNFVKDAESKVGEKSQKKVNLATILINPVQRPGQYGILIQAILKKTPQDHPDFPLVTEAHEKFQSLILDLNESQRRNENLQRISEIEKLIQGKPPSIILDSSSHRLLVHEGRIHAFNITSTHRQKTGIGSKISNITQKTYQSSISSLIDRVSIEVQKEIQQKENEMKEKENKADEIPKVLKHLFLFNDLLVITDKTSENYKHEKTIPIISVFLEQNTSNPVYTSLNAFSIVTPYGRYAFSCSSKEEKKQWCLGFQKAIVEAEKLYSEHMKWKLEENQLFNMTSFDLSSFKARTSSVQDSLFRSHVTQKSKPFILWNCDCYYVSHVNKKIQVEFSNFVGVSTSSDSFEEKVYMQIERKIKKPPRSDEVRMLITDLSLVENDIFLYESHL</sequence>
<dbReference type="InterPro" id="IPR035899">
    <property type="entry name" value="DBL_dom_sf"/>
</dbReference>
<gene>
    <name evidence="7" type="ORF">M0811_00072</name>
</gene>
<dbReference type="InterPro" id="IPR000219">
    <property type="entry name" value="DH_dom"/>
</dbReference>
<feature type="repeat" description="ANK" evidence="3">
    <location>
        <begin position="170"/>
        <end position="202"/>
    </location>
</feature>
<comment type="caution">
    <text evidence="7">The sequence shown here is derived from an EMBL/GenBank/DDBJ whole genome shotgun (WGS) entry which is preliminary data.</text>
</comment>
<feature type="repeat" description="ANK" evidence="3">
    <location>
        <begin position="294"/>
        <end position="326"/>
    </location>
</feature>
<evidence type="ECO:0000256" key="4">
    <source>
        <dbReference type="SAM" id="Coils"/>
    </source>
</evidence>
<dbReference type="SUPFAM" id="SSF48403">
    <property type="entry name" value="Ankyrin repeat"/>
    <property type="match status" value="3"/>
</dbReference>
<dbReference type="InterPro" id="IPR002110">
    <property type="entry name" value="Ankyrin_rpt"/>
</dbReference>
<protein>
    <submittedName>
        <fullName evidence="7">No mechanoreceptor potential c isoform d-related</fullName>
    </submittedName>
</protein>
<dbReference type="GO" id="GO:0005085">
    <property type="term" value="F:guanyl-nucleotide exchange factor activity"/>
    <property type="evidence" value="ECO:0007669"/>
    <property type="project" value="InterPro"/>
</dbReference>
<dbReference type="Pfam" id="PF00621">
    <property type="entry name" value="RhoGEF"/>
    <property type="match status" value="1"/>
</dbReference>
<feature type="repeat" description="ANK" evidence="3">
    <location>
        <begin position="563"/>
        <end position="595"/>
    </location>
</feature>
<dbReference type="OrthoDB" id="539213at2759"/>
<dbReference type="InterPro" id="IPR036770">
    <property type="entry name" value="Ankyrin_rpt-contain_sf"/>
</dbReference>
<keyword evidence="2 3" id="KW-0040">ANK repeat</keyword>
<dbReference type="InterPro" id="IPR047887">
    <property type="entry name" value="ARHGAP20_PH"/>
</dbReference>
<feature type="repeat" description="ANK" evidence="3">
    <location>
        <begin position="71"/>
        <end position="103"/>
    </location>
</feature>
<keyword evidence="4" id="KW-0175">Coiled coil</keyword>
<dbReference type="PANTHER" id="PTHR24198:SF165">
    <property type="entry name" value="ANKYRIN REPEAT-CONTAINING PROTEIN-RELATED"/>
    <property type="match status" value="1"/>
</dbReference>
<dbReference type="Gene3D" id="1.25.40.20">
    <property type="entry name" value="Ankyrin repeat-containing domain"/>
    <property type="match status" value="6"/>
</dbReference>
<evidence type="ECO:0000256" key="1">
    <source>
        <dbReference type="ARBA" id="ARBA00022737"/>
    </source>
</evidence>
<proteinExistence type="predicted"/>
<feature type="coiled-coil region" evidence="4">
    <location>
        <begin position="1069"/>
        <end position="1100"/>
    </location>
</feature>
<dbReference type="PROSITE" id="PS50297">
    <property type="entry name" value="ANK_REP_REGION"/>
    <property type="match status" value="10"/>
</dbReference>
<organism evidence="7 8">
    <name type="scientific">Anaeramoeba ignava</name>
    <name type="common">Anaerobic marine amoeba</name>
    <dbReference type="NCBI Taxonomy" id="1746090"/>
    <lineage>
        <taxon>Eukaryota</taxon>
        <taxon>Metamonada</taxon>
        <taxon>Anaeramoebidae</taxon>
        <taxon>Anaeramoeba</taxon>
    </lineage>
</organism>
<dbReference type="Pfam" id="PF00023">
    <property type="entry name" value="Ank"/>
    <property type="match status" value="1"/>
</dbReference>
<feature type="repeat" description="ANK" evidence="3">
    <location>
        <begin position="360"/>
        <end position="392"/>
    </location>
</feature>
<evidence type="ECO:0000313" key="7">
    <source>
        <dbReference type="EMBL" id="KAJ5076755.1"/>
    </source>
</evidence>
<feature type="repeat" description="ANK" evidence="3">
    <location>
        <begin position="393"/>
        <end position="425"/>
    </location>
</feature>
<dbReference type="CDD" id="cd00160">
    <property type="entry name" value="RhoGEF"/>
    <property type="match status" value="1"/>
</dbReference>
<feature type="repeat" description="ANK" evidence="3">
    <location>
        <begin position="327"/>
        <end position="359"/>
    </location>
</feature>
<dbReference type="InterPro" id="IPR011993">
    <property type="entry name" value="PH-like_dom_sf"/>
</dbReference>
<dbReference type="SMART" id="SM00233">
    <property type="entry name" value="PH"/>
    <property type="match status" value="1"/>
</dbReference>
<evidence type="ECO:0000256" key="2">
    <source>
        <dbReference type="ARBA" id="ARBA00023043"/>
    </source>
</evidence>
<feature type="domain" description="DH" evidence="6">
    <location>
        <begin position="809"/>
        <end position="994"/>
    </location>
</feature>
<dbReference type="SMART" id="SM00325">
    <property type="entry name" value="RhoGEF"/>
    <property type="match status" value="1"/>
</dbReference>
<dbReference type="PROSITE" id="PS50003">
    <property type="entry name" value="PH_DOMAIN"/>
    <property type="match status" value="1"/>
</dbReference>
<evidence type="ECO:0000313" key="8">
    <source>
        <dbReference type="Proteomes" id="UP001149090"/>
    </source>
</evidence>